<dbReference type="GO" id="GO:0003677">
    <property type="term" value="F:DNA binding"/>
    <property type="evidence" value="ECO:0007669"/>
    <property type="project" value="UniProtKB-KW"/>
</dbReference>
<dbReference type="EMBL" id="BMKK01000002">
    <property type="protein sequence ID" value="GGD47828.1"/>
    <property type="molecule type" value="Genomic_DNA"/>
</dbReference>
<keyword evidence="5" id="KW-1185">Reference proteome</keyword>
<dbReference type="InterPro" id="IPR046947">
    <property type="entry name" value="LytR-like"/>
</dbReference>
<dbReference type="PROSITE" id="PS50110">
    <property type="entry name" value="RESPONSE_REGULATORY"/>
    <property type="match status" value="1"/>
</dbReference>
<dbReference type="Pfam" id="PF00072">
    <property type="entry name" value="Response_reg"/>
    <property type="match status" value="1"/>
</dbReference>
<evidence type="ECO:0000259" key="3">
    <source>
        <dbReference type="PROSITE" id="PS50930"/>
    </source>
</evidence>
<reference evidence="4" key="1">
    <citation type="journal article" date="2014" name="Int. J. Syst. Evol. Microbiol.">
        <title>Complete genome sequence of Corynebacterium casei LMG S-19264T (=DSM 44701T), isolated from a smear-ripened cheese.</title>
        <authorList>
            <consortium name="US DOE Joint Genome Institute (JGI-PGF)"/>
            <person name="Walter F."/>
            <person name="Albersmeier A."/>
            <person name="Kalinowski J."/>
            <person name="Ruckert C."/>
        </authorList>
    </citation>
    <scope>NUCLEOTIDE SEQUENCE</scope>
    <source>
        <strain evidence="4">CGMCC 1.15958</strain>
    </source>
</reference>
<dbReference type="GO" id="GO:0000156">
    <property type="term" value="F:phosphorelay response regulator activity"/>
    <property type="evidence" value="ECO:0007669"/>
    <property type="project" value="InterPro"/>
</dbReference>
<gene>
    <name evidence="4" type="ORF">GCM10011514_09750</name>
</gene>
<dbReference type="Proteomes" id="UP000609064">
    <property type="component" value="Unassembled WGS sequence"/>
</dbReference>
<feature type="modified residue" description="4-aspartylphosphate" evidence="1">
    <location>
        <position position="35"/>
    </location>
</feature>
<dbReference type="InterPro" id="IPR001789">
    <property type="entry name" value="Sig_transdc_resp-reg_receiver"/>
</dbReference>
<feature type="domain" description="Response regulatory" evidence="2">
    <location>
        <begin position="1"/>
        <end position="95"/>
    </location>
</feature>
<evidence type="ECO:0000313" key="5">
    <source>
        <dbReference type="Proteomes" id="UP000609064"/>
    </source>
</evidence>
<comment type="caution">
    <text evidence="4">The sequence shown here is derived from an EMBL/GenBank/DDBJ whole genome shotgun (WGS) entry which is preliminary data.</text>
</comment>
<dbReference type="SUPFAM" id="SSF52172">
    <property type="entry name" value="CheY-like"/>
    <property type="match status" value="1"/>
</dbReference>
<evidence type="ECO:0000259" key="2">
    <source>
        <dbReference type="PROSITE" id="PS50110"/>
    </source>
</evidence>
<dbReference type="Pfam" id="PF04397">
    <property type="entry name" value="LytTR"/>
    <property type="match status" value="1"/>
</dbReference>
<dbReference type="PANTHER" id="PTHR37299:SF1">
    <property type="entry name" value="STAGE 0 SPORULATION PROTEIN A HOMOLOG"/>
    <property type="match status" value="1"/>
</dbReference>
<proteinExistence type="predicted"/>
<keyword evidence="4" id="KW-0238">DNA-binding</keyword>
<feature type="domain" description="HTH LytTR-type" evidence="3">
    <location>
        <begin position="110"/>
        <end position="211"/>
    </location>
</feature>
<dbReference type="PROSITE" id="PS50930">
    <property type="entry name" value="HTH_LYTTR"/>
    <property type="match status" value="1"/>
</dbReference>
<dbReference type="InterPro" id="IPR007492">
    <property type="entry name" value="LytTR_DNA-bd_dom"/>
</dbReference>
<dbReference type="AlphaFoldDB" id="A0A916YJL0"/>
<evidence type="ECO:0000313" key="4">
    <source>
        <dbReference type="EMBL" id="GGD47828.1"/>
    </source>
</evidence>
<dbReference type="Gene3D" id="2.40.50.1020">
    <property type="entry name" value="LytTr DNA-binding domain"/>
    <property type="match status" value="1"/>
</dbReference>
<reference evidence="4" key="2">
    <citation type="submission" date="2020-09" db="EMBL/GenBank/DDBJ databases">
        <authorList>
            <person name="Sun Q."/>
            <person name="Zhou Y."/>
        </authorList>
    </citation>
    <scope>NUCLEOTIDE SEQUENCE</scope>
    <source>
        <strain evidence="4">CGMCC 1.15958</strain>
    </source>
</reference>
<keyword evidence="1" id="KW-0597">Phosphoprotein</keyword>
<dbReference type="Gene3D" id="3.40.50.2300">
    <property type="match status" value="1"/>
</dbReference>
<dbReference type="SMART" id="SM00448">
    <property type="entry name" value="REC"/>
    <property type="match status" value="1"/>
</dbReference>
<protein>
    <submittedName>
        <fullName evidence="4">DNA-binding response regulator</fullName>
    </submittedName>
</protein>
<organism evidence="4 5">
    <name type="scientific">Emticicia aquatilis</name>
    <dbReference type="NCBI Taxonomy" id="1537369"/>
    <lineage>
        <taxon>Bacteria</taxon>
        <taxon>Pseudomonadati</taxon>
        <taxon>Bacteroidota</taxon>
        <taxon>Cytophagia</taxon>
        <taxon>Cytophagales</taxon>
        <taxon>Leadbetterellaceae</taxon>
        <taxon>Emticicia</taxon>
    </lineage>
</organism>
<dbReference type="InterPro" id="IPR011006">
    <property type="entry name" value="CheY-like_superfamily"/>
</dbReference>
<name>A0A916YJL0_9BACT</name>
<sequence>MFGDELNILGVFDSVESAEAFIKNCEKKVDLIFVDVILPGKNGIDFISDLFIMPYIIMTTSYDSYAVKAFEMNVVDYLKKPFIYRRFVQSIQKVKKLIKMDEDKGSNETLILKNKGAITRFLIKDIDYIESYSDYIKIYIKKDAFLHLIALRDILKKLPSEKFVQIHRRFIVNIEKITSINENKIYLDGYEDLELPISRAQRKNFYSLFLKQ</sequence>
<evidence type="ECO:0000256" key="1">
    <source>
        <dbReference type="PROSITE-ProRule" id="PRU00169"/>
    </source>
</evidence>
<accession>A0A916YJL0</accession>
<dbReference type="SMART" id="SM00850">
    <property type="entry name" value="LytTR"/>
    <property type="match status" value="1"/>
</dbReference>
<dbReference type="PANTHER" id="PTHR37299">
    <property type="entry name" value="TRANSCRIPTIONAL REGULATOR-RELATED"/>
    <property type="match status" value="1"/>
</dbReference>